<evidence type="ECO:0000313" key="3">
    <source>
        <dbReference type="EMBL" id="MBB6079440.1"/>
    </source>
</evidence>
<keyword evidence="4" id="KW-1185">Reference proteome</keyword>
<gene>
    <name evidence="3" type="ORF">HNR57_005383</name>
</gene>
<dbReference type="PROSITE" id="PS51257">
    <property type="entry name" value="PROKAR_LIPOPROTEIN"/>
    <property type="match status" value="1"/>
</dbReference>
<feature type="chain" id="PRO_5039458823" description="Lipoprotein" evidence="2">
    <location>
        <begin position="22"/>
        <end position="190"/>
    </location>
</feature>
<comment type="caution">
    <text evidence="3">The sequence shown here is derived from an EMBL/GenBank/DDBJ whole genome shotgun (WGS) entry which is preliminary data.</text>
</comment>
<dbReference type="RefSeq" id="WP_184563586.1">
    <property type="nucleotide sequence ID" value="NZ_BAAARS010000009.1"/>
</dbReference>
<feature type="region of interest" description="Disordered" evidence="1">
    <location>
        <begin position="22"/>
        <end position="52"/>
    </location>
</feature>
<name>A0A7W9TEX9_9ACTN</name>
<reference evidence="3 4" key="1">
    <citation type="submission" date="2020-08" db="EMBL/GenBank/DDBJ databases">
        <title>Genomic Encyclopedia of Type Strains, Phase IV (KMG-IV): sequencing the most valuable type-strain genomes for metagenomic binning, comparative biology and taxonomic classification.</title>
        <authorList>
            <person name="Goeker M."/>
        </authorList>
    </citation>
    <scope>NUCLEOTIDE SEQUENCE [LARGE SCALE GENOMIC DNA]</scope>
    <source>
        <strain evidence="3 4">DSM 43350</strain>
    </source>
</reference>
<accession>A0A7W9TEX9</accession>
<feature type="signal peptide" evidence="2">
    <location>
        <begin position="1"/>
        <end position="21"/>
    </location>
</feature>
<evidence type="ECO:0000256" key="2">
    <source>
        <dbReference type="SAM" id="SignalP"/>
    </source>
</evidence>
<evidence type="ECO:0008006" key="5">
    <source>
        <dbReference type="Google" id="ProtNLM"/>
    </source>
</evidence>
<organism evidence="3 4">
    <name type="scientific">Streptomyces paradoxus</name>
    <dbReference type="NCBI Taxonomy" id="66375"/>
    <lineage>
        <taxon>Bacteria</taxon>
        <taxon>Bacillati</taxon>
        <taxon>Actinomycetota</taxon>
        <taxon>Actinomycetes</taxon>
        <taxon>Kitasatosporales</taxon>
        <taxon>Streptomycetaceae</taxon>
        <taxon>Streptomyces</taxon>
    </lineage>
</organism>
<feature type="compositionally biased region" description="Polar residues" evidence="1">
    <location>
        <begin position="33"/>
        <end position="44"/>
    </location>
</feature>
<keyword evidence="2" id="KW-0732">Signal</keyword>
<proteinExistence type="predicted"/>
<sequence>MLHVARASVLAATCLSLVACSGGDGQSDPHPSPSTALTFGQTADTAGASGKGTAQITPETLVYVDKAGAGAPERGLFAVVAFRAGNRAEESVTTTAAQGGFRWKTLDGKTIKAGNSAGAGRIAPIGFNDGGGKPVVRAHTHQVDTVAFDITRVEKGGTLVYVDGDGVAFRWKVPSTDSGPTANALKAALK</sequence>
<evidence type="ECO:0000256" key="1">
    <source>
        <dbReference type="SAM" id="MobiDB-lite"/>
    </source>
</evidence>
<evidence type="ECO:0000313" key="4">
    <source>
        <dbReference type="Proteomes" id="UP000591537"/>
    </source>
</evidence>
<dbReference type="EMBL" id="JACHGV010000008">
    <property type="protein sequence ID" value="MBB6079440.1"/>
    <property type="molecule type" value="Genomic_DNA"/>
</dbReference>
<dbReference type="AlphaFoldDB" id="A0A7W9TEX9"/>
<dbReference type="Proteomes" id="UP000591537">
    <property type="component" value="Unassembled WGS sequence"/>
</dbReference>
<protein>
    <recommendedName>
        <fullName evidence="5">Lipoprotein</fullName>
    </recommendedName>
</protein>